<name>A0ABR3N0L3_9TELE</name>
<gene>
    <name evidence="1" type="ORF">QQF64_029425</name>
</gene>
<keyword evidence="2" id="KW-1185">Reference proteome</keyword>
<organism evidence="1 2">
    <name type="scientific">Cirrhinus molitorella</name>
    <name type="common">mud carp</name>
    <dbReference type="NCBI Taxonomy" id="172907"/>
    <lineage>
        <taxon>Eukaryota</taxon>
        <taxon>Metazoa</taxon>
        <taxon>Chordata</taxon>
        <taxon>Craniata</taxon>
        <taxon>Vertebrata</taxon>
        <taxon>Euteleostomi</taxon>
        <taxon>Actinopterygii</taxon>
        <taxon>Neopterygii</taxon>
        <taxon>Teleostei</taxon>
        <taxon>Ostariophysi</taxon>
        <taxon>Cypriniformes</taxon>
        <taxon>Cyprinidae</taxon>
        <taxon>Labeoninae</taxon>
        <taxon>Labeonini</taxon>
        <taxon>Cirrhinus</taxon>
    </lineage>
</organism>
<reference evidence="1 2" key="1">
    <citation type="submission" date="2023-09" db="EMBL/GenBank/DDBJ databases">
        <authorList>
            <person name="Wang M."/>
        </authorList>
    </citation>
    <scope>NUCLEOTIDE SEQUENCE [LARGE SCALE GENOMIC DNA]</scope>
    <source>
        <strain evidence="1">GT-2023</strain>
        <tissue evidence="1">Liver</tissue>
    </source>
</reference>
<evidence type="ECO:0000313" key="1">
    <source>
        <dbReference type="EMBL" id="KAL1270409.1"/>
    </source>
</evidence>
<dbReference type="Proteomes" id="UP001558613">
    <property type="component" value="Unassembled WGS sequence"/>
</dbReference>
<sequence length="83" mass="8814">MTAKAGLNLERAREGERNTVTVSRMLKMGLCLAAGQTRAAAAPEQTADKAPGSHLCCGSHHPLLRSQRAALLSPLLIHLDTDL</sequence>
<dbReference type="EMBL" id="JAYMGO010000007">
    <property type="protein sequence ID" value="KAL1270409.1"/>
    <property type="molecule type" value="Genomic_DNA"/>
</dbReference>
<proteinExistence type="predicted"/>
<evidence type="ECO:0000313" key="2">
    <source>
        <dbReference type="Proteomes" id="UP001558613"/>
    </source>
</evidence>
<comment type="caution">
    <text evidence="1">The sequence shown here is derived from an EMBL/GenBank/DDBJ whole genome shotgun (WGS) entry which is preliminary data.</text>
</comment>
<accession>A0ABR3N0L3</accession>
<protein>
    <submittedName>
        <fullName evidence="1">Uncharacterized protein</fullName>
    </submittedName>
</protein>